<dbReference type="EMBL" id="SRXW01000006">
    <property type="protein sequence ID" value="TGY87440.1"/>
    <property type="molecule type" value="Genomic_DNA"/>
</dbReference>
<accession>A0A4S2GWF1</accession>
<gene>
    <name evidence="2" type="ORF">E5163_15350</name>
</gene>
<dbReference type="InterPro" id="IPR029068">
    <property type="entry name" value="Glyas_Bleomycin-R_OHBP_Dase"/>
</dbReference>
<dbReference type="InterPro" id="IPR037523">
    <property type="entry name" value="VOC_core"/>
</dbReference>
<dbReference type="InterPro" id="IPR004360">
    <property type="entry name" value="Glyas_Fos-R_dOase_dom"/>
</dbReference>
<dbReference type="PROSITE" id="PS51819">
    <property type="entry name" value="VOC"/>
    <property type="match status" value="1"/>
</dbReference>
<feature type="domain" description="VOC" evidence="1">
    <location>
        <begin position="2"/>
        <end position="126"/>
    </location>
</feature>
<evidence type="ECO:0000259" key="1">
    <source>
        <dbReference type="PROSITE" id="PS51819"/>
    </source>
</evidence>
<evidence type="ECO:0000313" key="2">
    <source>
        <dbReference type="EMBL" id="TGY87440.1"/>
    </source>
</evidence>
<dbReference type="OrthoDB" id="9812656at2"/>
<proteinExistence type="predicted"/>
<organism evidence="2 3">
    <name type="scientific">Marinicauda algicola</name>
    <dbReference type="NCBI Taxonomy" id="2029849"/>
    <lineage>
        <taxon>Bacteria</taxon>
        <taxon>Pseudomonadati</taxon>
        <taxon>Pseudomonadota</taxon>
        <taxon>Alphaproteobacteria</taxon>
        <taxon>Maricaulales</taxon>
        <taxon>Maricaulaceae</taxon>
        <taxon>Marinicauda</taxon>
    </lineage>
</organism>
<dbReference type="Gene3D" id="3.10.180.10">
    <property type="entry name" value="2,3-Dihydroxybiphenyl 1,2-Dioxygenase, domain 1"/>
    <property type="match status" value="1"/>
</dbReference>
<dbReference type="SUPFAM" id="SSF54593">
    <property type="entry name" value="Glyoxalase/Bleomycin resistance protein/Dihydroxybiphenyl dioxygenase"/>
    <property type="match status" value="1"/>
</dbReference>
<protein>
    <submittedName>
        <fullName evidence="2">VOC family protein</fullName>
    </submittedName>
</protein>
<comment type="caution">
    <text evidence="2">The sequence shown here is derived from an EMBL/GenBank/DDBJ whole genome shotgun (WGS) entry which is preliminary data.</text>
</comment>
<dbReference type="AlphaFoldDB" id="A0A4S2GWF1"/>
<dbReference type="Proteomes" id="UP000308054">
    <property type="component" value="Unassembled WGS sequence"/>
</dbReference>
<reference evidence="2 3" key="1">
    <citation type="journal article" date="2017" name="Int. J. Syst. Evol. Microbiol.">
        <title>Marinicauda algicola sp. nov., isolated from a marine red alga Rhodosorus marinus.</title>
        <authorList>
            <person name="Jeong S.E."/>
            <person name="Jeon S.H."/>
            <person name="Chun B.H."/>
            <person name="Kim D.W."/>
            <person name="Jeon C.O."/>
        </authorList>
    </citation>
    <scope>NUCLEOTIDE SEQUENCE [LARGE SCALE GENOMIC DNA]</scope>
    <source>
        <strain evidence="2 3">JCM 31718</strain>
    </source>
</reference>
<evidence type="ECO:0000313" key="3">
    <source>
        <dbReference type="Proteomes" id="UP000308054"/>
    </source>
</evidence>
<sequence>MKLFRIILPVEDIEKAARLYGELFGQDGSRVSPGRHYFDAGGVTLALYDAIADGDTAPADVASEPVYFAVADLEAMRERCAKAGLDFPKMDLPGVGVLGRIETRPWGERCFYAMDPFGNTLCFVDEATALTA</sequence>
<dbReference type="RefSeq" id="WP_135997414.1">
    <property type="nucleotide sequence ID" value="NZ_CP071057.1"/>
</dbReference>
<name>A0A4S2GWF1_9PROT</name>
<dbReference type="Pfam" id="PF00903">
    <property type="entry name" value="Glyoxalase"/>
    <property type="match status" value="1"/>
</dbReference>
<keyword evidence="3" id="KW-1185">Reference proteome</keyword>